<reference evidence="2" key="1">
    <citation type="submission" date="2016-10" db="EMBL/GenBank/DDBJ databases">
        <authorList>
            <person name="Varghese N."/>
            <person name="Submissions S."/>
        </authorList>
    </citation>
    <scope>NUCLEOTIDE SEQUENCE [LARGE SCALE GENOMIC DNA]</scope>
    <source>
        <strain evidence="2">CGMCC 1.6494</strain>
    </source>
</reference>
<dbReference type="EMBL" id="FNII01000010">
    <property type="protein sequence ID" value="SDN94118.1"/>
    <property type="molecule type" value="Genomic_DNA"/>
</dbReference>
<organism evidence="1 2">
    <name type="scientific">Vreelandella arcis</name>
    <dbReference type="NCBI Taxonomy" id="416873"/>
    <lineage>
        <taxon>Bacteria</taxon>
        <taxon>Pseudomonadati</taxon>
        <taxon>Pseudomonadota</taxon>
        <taxon>Gammaproteobacteria</taxon>
        <taxon>Oceanospirillales</taxon>
        <taxon>Halomonadaceae</taxon>
        <taxon>Vreelandella</taxon>
    </lineage>
</organism>
<proteinExistence type="predicted"/>
<protein>
    <submittedName>
        <fullName evidence="1">Uncharacterized protein</fullName>
    </submittedName>
</protein>
<dbReference type="AlphaFoldDB" id="A0A1H0FH57"/>
<evidence type="ECO:0000313" key="1">
    <source>
        <dbReference type="EMBL" id="SDN94118.1"/>
    </source>
</evidence>
<gene>
    <name evidence="1" type="ORF">SAMN04487951_11018</name>
</gene>
<dbReference type="RefSeq" id="WP_170833027.1">
    <property type="nucleotide sequence ID" value="NZ_FNII01000010.1"/>
</dbReference>
<evidence type="ECO:0000313" key="2">
    <source>
        <dbReference type="Proteomes" id="UP000199677"/>
    </source>
</evidence>
<dbReference type="Proteomes" id="UP000199677">
    <property type="component" value="Unassembled WGS sequence"/>
</dbReference>
<keyword evidence="2" id="KW-1185">Reference proteome</keyword>
<accession>A0A1H0FH57</accession>
<sequence length="57" mass="5988">MKTIFALMLGTIALLLAITTQDFLAARILLAAVGLALCAVALSPGSTRGELKSPWHH</sequence>
<name>A0A1H0FH57_9GAMM</name>